<dbReference type="AlphaFoldDB" id="A0A7W0CHY0"/>
<evidence type="ECO:0000256" key="1">
    <source>
        <dbReference type="SAM" id="SignalP"/>
    </source>
</evidence>
<dbReference type="Gene3D" id="3.90.226.10">
    <property type="entry name" value="2-enoyl-CoA Hydratase, Chain A, domain 1"/>
    <property type="match status" value="1"/>
</dbReference>
<dbReference type="SUPFAM" id="SSF50156">
    <property type="entry name" value="PDZ domain-like"/>
    <property type="match status" value="1"/>
</dbReference>
<dbReference type="Proteomes" id="UP000530928">
    <property type="component" value="Unassembled WGS sequence"/>
</dbReference>
<dbReference type="GO" id="GO:0006508">
    <property type="term" value="P:proteolysis"/>
    <property type="evidence" value="ECO:0007669"/>
    <property type="project" value="UniProtKB-KW"/>
</dbReference>
<feature type="signal peptide" evidence="1">
    <location>
        <begin position="1"/>
        <end position="20"/>
    </location>
</feature>
<dbReference type="SMART" id="SM00228">
    <property type="entry name" value="PDZ"/>
    <property type="match status" value="1"/>
</dbReference>
<proteinExistence type="predicted"/>
<dbReference type="InterPro" id="IPR005151">
    <property type="entry name" value="Tail-specific_protease"/>
</dbReference>
<dbReference type="CDD" id="cd07562">
    <property type="entry name" value="Peptidase_S41_TRI"/>
    <property type="match status" value="1"/>
</dbReference>
<evidence type="ECO:0000313" key="4">
    <source>
        <dbReference type="Proteomes" id="UP000530928"/>
    </source>
</evidence>
<protein>
    <submittedName>
        <fullName evidence="3">Carboxyl-terminal processing protease</fullName>
        <ecNumber evidence="3">3.4.21.102</ecNumber>
    </submittedName>
</protein>
<dbReference type="SUPFAM" id="SSF52096">
    <property type="entry name" value="ClpP/crotonase"/>
    <property type="match status" value="1"/>
</dbReference>
<dbReference type="Pfam" id="PF03572">
    <property type="entry name" value="Peptidase_S41"/>
    <property type="match status" value="1"/>
</dbReference>
<dbReference type="GO" id="GO:0004252">
    <property type="term" value="F:serine-type endopeptidase activity"/>
    <property type="evidence" value="ECO:0007669"/>
    <property type="project" value="UniProtKB-EC"/>
</dbReference>
<dbReference type="SMART" id="SM00245">
    <property type="entry name" value="TSPc"/>
    <property type="match status" value="1"/>
</dbReference>
<dbReference type="GO" id="GO:0030288">
    <property type="term" value="C:outer membrane-bounded periplasmic space"/>
    <property type="evidence" value="ECO:0007669"/>
    <property type="project" value="TreeGrafter"/>
</dbReference>
<dbReference type="EC" id="3.4.21.102" evidence="3"/>
<name>A0A7W0CHY0_9ACTN</name>
<feature type="chain" id="PRO_5039258504" evidence="1">
    <location>
        <begin position="21"/>
        <end position="452"/>
    </location>
</feature>
<dbReference type="GO" id="GO:0007165">
    <property type="term" value="P:signal transduction"/>
    <property type="evidence" value="ECO:0007669"/>
    <property type="project" value="TreeGrafter"/>
</dbReference>
<comment type="caution">
    <text evidence="3">The sequence shown here is derived from an EMBL/GenBank/DDBJ whole genome shotgun (WGS) entry which is preliminary data.</text>
</comment>
<keyword evidence="4" id="KW-1185">Reference proteome</keyword>
<evidence type="ECO:0000259" key="2">
    <source>
        <dbReference type="PROSITE" id="PS50106"/>
    </source>
</evidence>
<dbReference type="InterPro" id="IPR001478">
    <property type="entry name" value="PDZ"/>
</dbReference>
<dbReference type="Pfam" id="PF17820">
    <property type="entry name" value="PDZ_6"/>
    <property type="match status" value="1"/>
</dbReference>
<dbReference type="EMBL" id="JACDUR010000003">
    <property type="protein sequence ID" value="MBA2891495.1"/>
    <property type="molecule type" value="Genomic_DNA"/>
</dbReference>
<dbReference type="Gene3D" id="2.30.42.10">
    <property type="match status" value="1"/>
</dbReference>
<reference evidence="3 4" key="1">
    <citation type="submission" date="2020-07" db="EMBL/GenBank/DDBJ databases">
        <title>Genomic Encyclopedia of Type Strains, Phase IV (KMG-IV): sequencing the most valuable type-strain genomes for metagenomic binning, comparative biology and taxonomic classification.</title>
        <authorList>
            <person name="Goeker M."/>
        </authorList>
    </citation>
    <scope>NUCLEOTIDE SEQUENCE [LARGE SCALE GENOMIC DNA]</scope>
    <source>
        <strain evidence="3 4">DSM 45533</strain>
    </source>
</reference>
<feature type="domain" description="PDZ" evidence="2">
    <location>
        <begin position="164"/>
        <end position="215"/>
    </location>
</feature>
<sequence>MRTVILALALTATPLAPTGAAPTTAATTASADACVPLTKEPGEELKPTTIDTIGQAFDCVFEHYYAAPVLDHRPMLLRAFAKLTAELQRRDLDSSDAVMPPLTGDRGKDWAAFAETYRGLAAHVPADAQQALAAATMRGMMSALNDNHAGWDRPEGDGTAYGVGILGVSARPDDSAARGPLYITRLQPGSPLARRGVRPGDVIVSINGHAPFVNGFLVPSALDPIMGKEPVELTLRRPGSGRTWKVKITPVPFQPERPTVSAERLEGDVAYVKVPGFYGGVADEVRKAVEGLSVKRGVVLDLRGNGGGSPREVTRLLGAFAHGKVTSYFCDVRDQCTPNRTDDSVPLLGLPLTVLVDRECASACDDFSAAVRGLGLGELVGTRTAGLVSGPGAPYLLSDGSVMSLPKLHHRGPGKEIVDTIGVPADHQVLTRAEDLAAGRDPALSKALEVLR</sequence>
<dbReference type="InterPro" id="IPR041489">
    <property type="entry name" value="PDZ_6"/>
</dbReference>
<keyword evidence="1" id="KW-0732">Signal</keyword>
<gene>
    <name evidence="3" type="ORF">HNR30_002836</name>
</gene>
<dbReference type="RefSeq" id="WP_246378565.1">
    <property type="nucleotide sequence ID" value="NZ_BAABAM010000002.1"/>
</dbReference>
<accession>A0A7W0CHY0</accession>
<evidence type="ECO:0000313" key="3">
    <source>
        <dbReference type="EMBL" id="MBA2891495.1"/>
    </source>
</evidence>
<dbReference type="PANTHER" id="PTHR32060:SF30">
    <property type="entry name" value="CARBOXY-TERMINAL PROCESSING PROTEASE CTPA"/>
    <property type="match status" value="1"/>
</dbReference>
<dbReference type="PANTHER" id="PTHR32060">
    <property type="entry name" value="TAIL-SPECIFIC PROTEASE"/>
    <property type="match status" value="1"/>
</dbReference>
<keyword evidence="3" id="KW-0645">Protease</keyword>
<dbReference type="PROSITE" id="PS50106">
    <property type="entry name" value="PDZ"/>
    <property type="match status" value="1"/>
</dbReference>
<dbReference type="InterPro" id="IPR036034">
    <property type="entry name" value="PDZ_sf"/>
</dbReference>
<dbReference type="InterPro" id="IPR029045">
    <property type="entry name" value="ClpP/crotonase-like_dom_sf"/>
</dbReference>
<keyword evidence="3" id="KW-0378">Hydrolase</keyword>
<organism evidence="3 4">
    <name type="scientific">Nonomuraea soli</name>
    <dbReference type="NCBI Taxonomy" id="1032476"/>
    <lineage>
        <taxon>Bacteria</taxon>
        <taxon>Bacillati</taxon>
        <taxon>Actinomycetota</taxon>
        <taxon>Actinomycetes</taxon>
        <taxon>Streptosporangiales</taxon>
        <taxon>Streptosporangiaceae</taxon>
        <taxon>Nonomuraea</taxon>
    </lineage>
</organism>